<dbReference type="Pfam" id="PF00583">
    <property type="entry name" value="Acetyltransf_1"/>
    <property type="match status" value="1"/>
</dbReference>
<dbReference type="RefSeq" id="WP_185131980.1">
    <property type="nucleotide sequence ID" value="NZ_JACJVO010000032.1"/>
</dbReference>
<dbReference type="EMBL" id="JACJVO010000032">
    <property type="protein sequence ID" value="MBB6734346.1"/>
    <property type="molecule type" value="Genomic_DNA"/>
</dbReference>
<evidence type="ECO:0000313" key="2">
    <source>
        <dbReference type="EMBL" id="MBB6734346.1"/>
    </source>
</evidence>
<gene>
    <name evidence="2" type="ORF">H7C18_25815</name>
</gene>
<keyword evidence="3" id="KW-1185">Reference proteome</keyword>
<feature type="domain" description="N-acetyltransferase" evidence="1">
    <location>
        <begin position="4"/>
        <end position="161"/>
    </location>
</feature>
<dbReference type="Gene3D" id="3.40.630.30">
    <property type="match status" value="1"/>
</dbReference>
<dbReference type="AlphaFoldDB" id="A0A7X0VXV4"/>
<protein>
    <submittedName>
        <fullName evidence="2">GNAT family N-acetyltransferase</fullName>
    </submittedName>
</protein>
<evidence type="ECO:0000259" key="1">
    <source>
        <dbReference type="PROSITE" id="PS51186"/>
    </source>
</evidence>
<dbReference type="Proteomes" id="UP000564644">
    <property type="component" value="Unassembled WGS sequence"/>
</dbReference>
<name>A0A7X0VXV4_9BACL</name>
<dbReference type="CDD" id="cd04301">
    <property type="entry name" value="NAT_SF"/>
    <property type="match status" value="1"/>
</dbReference>
<organism evidence="2 3">
    <name type="scientific">Cohnella zeiphila</name>
    <dbReference type="NCBI Taxonomy" id="2761120"/>
    <lineage>
        <taxon>Bacteria</taxon>
        <taxon>Bacillati</taxon>
        <taxon>Bacillota</taxon>
        <taxon>Bacilli</taxon>
        <taxon>Bacillales</taxon>
        <taxon>Paenibacillaceae</taxon>
        <taxon>Cohnella</taxon>
    </lineage>
</organism>
<sequence length="175" mass="20252">MGETAIRLMNEGDPAIISEAFRNQGWKKPVDQFLKYLEEQENRQRVTLVAKVKGDFAGYVNVVWESDYPYFKERHIPEIQDFNVLVKYRRRGIGTMLMDQSEEIISERSEFSGLGVGLFRDYGAAQLLYVNRGYVPDGNGIYKNGEYLQYGQQVLVDDDLNLFFVKKLSKEVSNE</sequence>
<dbReference type="PROSITE" id="PS51186">
    <property type="entry name" value="GNAT"/>
    <property type="match status" value="1"/>
</dbReference>
<reference evidence="2 3" key="1">
    <citation type="submission" date="2020-08" db="EMBL/GenBank/DDBJ databases">
        <title>Cohnella phylogeny.</title>
        <authorList>
            <person name="Dunlap C."/>
        </authorList>
    </citation>
    <scope>NUCLEOTIDE SEQUENCE [LARGE SCALE GENOMIC DNA]</scope>
    <source>
        <strain evidence="2 3">CBP 2801</strain>
    </source>
</reference>
<dbReference type="SUPFAM" id="SSF55729">
    <property type="entry name" value="Acyl-CoA N-acyltransferases (Nat)"/>
    <property type="match status" value="1"/>
</dbReference>
<dbReference type="InterPro" id="IPR000182">
    <property type="entry name" value="GNAT_dom"/>
</dbReference>
<comment type="caution">
    <text evidence="2">The sequence shown here is derived from an EMBL/GenBank/DDBJ whole genome shotgun (WGS) entry which is preliminary data.</text>
</comment>
<dbReference type="InterPro" id="IPR016181">
    <property type="entry name" value="Acyl_CoA_acyltransferase"/>
</dbReference>
<proteinExistence type="predicted"/>
<accession>A0A7X0VXV4</accession>
<evidence type="ECO:0000313" key="3">
    <source>
        <dbReference type="Proteomes" id="UP000564644"/>
    </source>
</evidence>
<dbReference type="GO" id="GO:0016747">
    <property type="term" value="F:acyltransferase activity, transferring groups other than amino-acyl groups"/>
    <property type="evidence" value="ECO:0007669"/>
    <property type="project" value="InterPro"/>
</dbReference>
<keyword evidence="2" id="KW-0808">Transferase</keyword>